<protein>
    <recommendedName>
        <fullName evidence="4">Zinc-ribbon domain-containing protein</fullName>
    </recommendedName>
</protein>
<keyword evidence="1" id="KW-1133">Transmembrane helix</keyword>
<evidence type="ECO:0000313" key="2">
    <source>
        <dbReference type="EMBL" id="APZ97016.1"/>
    </source>
</evidence>
<keyword evidence="3" id="KW-1185">Reference proteome</keyword>
<evidence type="ECO:0000313" key="3">
    <source>
        <dbReference type="Proteomes" id="UP000187735"/>
    </source>
</evidence>
<organism evidence="2 3">
    <name type="scientific">Fuerstiella marisgermanici</name>
    <dbReference type="NCBI Taxonomy" id="1891926"/>
    <lineage>
        <taxon>Bacteria</taxon>
        <taxon>Pseudomonadati</taxon>
        <taxon>Planctomycetota</taxon>
        <taxon>Planctomycetia</taxon>
        <taxon>Planctomycetales</taxon>
        <taxon>Planctomycetaceae</taxon>
        <taxon>Fuerstiella</taxon>
    </lineage>
</organism>
<reference evidence="2 3" key="1">
    <citation type="journal article" date="2016" name="Front. Microbiol.">
        <title>Fuerstia marisgermanicae gen. nov., sp. nov., an Unusual Member of the Phylum Planctomycetes from the German Wadden Sea.</title>
        <authorList>
            <person name="Kohn T."/>
            <person name="Heuer A."/>
            <person name="Jogler M."/>
            <person name="Vollmers J."/>
            <person name="Boedeker C."/>
            <person name="Bunk B."/>
            <person name="Rast P."/>
            <person name="Borchert D."/>
            <person name="Glockner I."/>
            <person name="Freese H.M."/>
            <person name="Klenk H.P."/>
            <person name="Overmann J."/>
            <person name="Kaster A.K."/>
            <person name="Rohde M."/>
            <person name="Wiegand S."/>
            <person name="Jogler C."/>
        </authorList>
    </citation>
    <scope>NUCLEOTIDE SEQUENCE [LARGE SCALE GENOMIC DNA]</scope>
    <source>
        <strain evidence="2 3">NH11</strain>
    </source>
</reference>
<accession>A0A1P8WSJ2</accession>
<proteinExistence type="predicted"/>
<dbReference type="EMBL" id="CP017641">
    <property type="protein sequence ID" value="APZ97016.1"/>
    <property type="molecule type" value="Genomic_DNA"/>
</dbReference>
<feature type="transmembrane region" description="Helical" evidence="1">
    <location>
        <begin position="51"/>
        <end position="74"/>
    </location>
</feature>
<feature type="transmembrane region" description="Helical" evidence="1">
    <location>
        <begin position="21"/>
        <end position="39"/>
    </location>
</feature>
<name>A0A1P8WSJ2_9PLAN</name>
<dbReference type="KEGG" id="fmr:Fuma_06694"/>
<keyword evidence="1" id="KW-0812">Transmembrane</keyword>
<evidence type="ECO:0008006" key="4">
    <source>
        <dbReference type="Google" id="ProtNLM"/>
    </source>
</evidence>
<gene>
    <name evidence="2" type="ORF">Fuma_06694</name>
</gene>
<keyword evidence="1" id="KW-0472">Membrane</keyword>
<dbReference type="STRING" id="1891926.Fuma_06694"/>
<dbReference type="Proteomes" id="UP000187735">
    <property type="component" value="Chromosome"/>
</dbReference>
<sequence>MEELLGKRKDAWHQYRFAQRLCFVTFLLCPGIIGLIYFRCRFDLPGAALEPYVAVLGLPAMVVCFISWMVCQYWKCPQCGKRFFMTWYMSNSFGRKCLHCGLPKWADPEDDGEGRTVTKEG</sequence>
<dbReference type="AlphaFoldDB" id="A0A1P8WSJ2"/>
<evidence type="ECO:0000256" key="1">
    <source>
        <dbReference type="SAM" id="Phobius"/>
    </source>
</evidence>